<dbReference type="InterPro" id="IPR036291">
    <property type="entry name" value="NAD(P)-bd_dom_sf"/>
</dbReference>
<accession>A0A2M9R5F7</accession>
<gene>
    <name evidence="4" type="ORF">CDL10_05755</name>
</gene>
<dbReference type="InterPro" id="IPR051164">
    <property type="entry name" value="NmrA-like_oxidored"/>
</dbReference>
<dbReference type="EMBL" id="NIPO01000001">
    <property type="protein sequence ID" value="PJR04084.1"/>
    <property type="molecule type" value="Genomic_DNA"/>
</dbReference>
<dbReference type="Proteomes" id="UP000231960">
    <property type="component" value="Unassembled WGS sequence"/>
</dbReference>
<evidence type="ECO:0000259" key="3">
    <source>
        <dbReference type="Pfam" id="PF05368"/>
    </source>
</evidence>
<evidence type="ECO:0000256" key="2">
    <source>
        <dbReference type="ARBA" id="ARBA00022857"/>
    </source>
</evidence>
<dbReference type="SUPFAM" id="SSF51735">
    <property type="entry name" value="NAD(P)-binding Rossmann-fold domains"/>
    <property type="match status" value="1"/>
</dbReference>
<protein>
    <recommendedName>
        <fullName evidence="3">NmrA-like domain-containing protein</fullName>
    </recommendedName>
</protein>
<name>A0A2M9R5F7_9FLAO</name>
<evidence type="ECO:0000256" key="1">
    <source>
        <dbReference type="ARBA" id="ARBA00006328"/>
    </source>
</evidence>
<feature type="domain" description="NmrA-like" evidence="3">
    <location>
        <begin position="2"/>
        <end position="274"/>
    </location>
</feature>
<sequence length="293" mass="33220">MKRILVTGATGKQGSATVHELLENNFEVFALTRNPKSSEANNLEKAGAVLVKGDIENIQALSDLFKKIDGLYLVLPPVWVSSRETDEQEAELGIEVIKLAEMQGVKFVLYSSVLGADKQDLFRPKFKFTIEKYLLESDLQGAVIRPASFMENLFLPSFGLGDGKFINPLPEETAISWVSTNDIGTFARIIFQNYEQFNGKTIDFGGTVYTPKQVLQLLEEKLNQPIDFIQVPLEILYKQSETFARLVEMIEKEGYDPIDYEFISSWMPKLTGFEQWMDEIGIQKIKELRSINN</sequence>
<dbReference type="Pfam" id="PF05368">
    <property type="entry name" value="NmrA"/>
    <property type="match status" value="1"/>
</dbReference>
<keyword evidence="2" id="KW-0521">NADP</keyword>
<comment type="caution">
    <text evidence="4">The sequence shown here is derived from an EMBL/GenBank/DDBJ whole genome shotgun (WGS) entry which is preliminary data.</text>
</comment>
<dbReference type="OrthoDB" id="2149806at2"/>
<dbReference type="RefSeq" id="WP_100677649.1">
    <property type="nucleotide sequence ID" value="NZ_NIPO01000001.1"/>
</dbReference>
<reference evidence="4 5" key="1">
    <citation type="submission" date="2017-06" db="EMBL/GenBank/DDBJ databases">
        <title>Description of Avrilella dinanensis gen. nov. sp. nov.</title>
        <authorList>
            <person name="Leyer C."/>
            <person name="Sassi M."/>
            <person name="Minet J."/>
            <person name="Kayal S."/>
            <person name="Cattoir V."/>
        </authorList>
    </citation>
    <scope>NUCLEOTIDE SEQUENCE [LARGE SCALE GENOMIC DNA]</scope>
    <source>
        <strain evidence="4 5">UR159</strain>
    </source>
</reference>
<dbReference type="AlphaFoldDB" id="A0A2M9R5F7"/>
<dbReference type="PANTHER" id="PTHR42748">
    <property type="entry name" value="NITROGEN METABOLITE REPRESSION PROTEIN NMRA FAMILY MEMBER"/>
    <property type="match status" value="1"/>
</dbReference>
<evidence type="ECO:0000313" key="4">
    <source>
        <dbReference type="EMBL" id="PJR04084.1"/>
    </source>
</evidence>
<organism evidence="4 5">
    <name type="scientific">Avrilella dinanensis</name>
    <dbReference type="NCBI Taxonomy" id="2008672"/>
    <lineage>
        <taxon>Bacteria</taxon>
        <taxon>Pseudomonadati</taxon>
        <taxon>Bacteroidota</taxon>
        <taxon>Flavobacteriia</taxon>
        <taxon>Flavobacteriales</taxon>
        <taxon>Flavobacteriaceae</taxon>
        <taxon>Avrilella</taxon>
    </lineage>
</organism>
<evidence type="ECO:0000313" key="5">
    <source>
        <dbReference type="Proteomes" id="UP000231960"/>
    </source>
</evidence>
<dbReference type="Gene3D" id="3.40.50.720">
    <property type="entry name" value="NAD(P)-binding Rossmann-like Domain"/>
    <property type="match status" value="1"/>
</dbReference>
<proteinExistence type="inferred from homology"/>
<dbReference type="PANTHER" id="PTHR42748:SF7">
    <property type="entry name" value="NMRA LIKE REDOX SENSOR 1-RELATED"/>
    <property type="match status" value="1"/>
</dbReference>
<dbReference type="Gene3D" id="3.90.25.10">
    <property type="entry name" value="UDP-galactose 4-epimerase, domain 1"/>
    <property type="match status" value="1"/>
</dbReference>
<comment type="similarity">
    <text evidence="1">Belongs to the NmrA-type oxidoreductase family.</text>
</comment>
<keyword evidence="5" id="KW-1185">Reference proteome</keyword>
<dbReference type="InterPro" id="IPR008030">
    <property type="entry name" value="NmrA-like"/>
</dbReference>